<dbReference type="Proteomes" id="UP001158297">
    <property type="component" value="Unassembled WGS sequence"/>
</dbReference>
<dbReference type="Pfam" id="PF04339">
    <property type="entry name" value="FemAB_like"/>
    <property type="match status" value="1"/>
</dbReference>
<organism evidence="1 2">
    <name type="scientific">Comamonas aquatica</name>
    <dbReference type="NCBI Taxonomy" id="225991"/>
    <lineage>
        <taxon>Bacteria</taxon>
        <taxon>Pseudomonadati</taxon>
        <taxon>Pseudomonadota</taxon>
        <taxon>Betaproteobacteria</taxon>
        <taxon>Burkholderiales</taxon>
        <taxon>Comamonadaceae</taxon>
        <taxon>Comamonas</taxon>
    </lineage>
</organism>
<accession>A0AA42L134</accession>
<proteinExistence type="predicted"/>
<name>A0AA42L134_9BURK</name>
<protein>
    <submittedName>
        <fullName evidence="1">GNAT family N-acetyltransferase</fullName>
    </submittedName>
</protein>
<evidence type="ECO:0000313" key="2">
    <source>
        <dbReference type="Proteomes" id="UP001158297"/>
    </source>
</evidence>
<dbReference type="Gene3D" id="3.40.630.30">
    <property type="match status" value="1"/>
</dbReference>
<reference evidence="1" key="1">
    <citation type="submission" date="2022-09" db="EMBL/GenBank/DDBJ databases">
        <title>Intensive care unit water sources are persistently colonized with multi-drug resistant bacteria and are the site of extensive horizontal gene transfer of antibiotic resistance genes.</title>
        <authorList>
            <person name="Diorio-Toth L."/>
        </authorList>
    </citation>
    <scope>NUCLEOTIDE SEQUENCE</scope>
    <source>
        <strain evidence="1">GD04130</strain>
    </source>
</reference>
<dbReference type="InterPro" id="IPR007434">
    <property type="entry name" value="FemAB-like"/>
</dbReference>
<comment type="caution">
    <text evidence="1">The sequence shown here is derived from an EMBL/GenBank/DDBJ whole genome shotgun (WGS) entry which is preliminary data.</text>
</comment>
<dbReference type="AlphaFoldDB" id="A0AA42L134"/>
<dbReference type="PANTHER" id="PTHR47017">
    <property type="entry name" value="ACYL-COA"/>
    <property type="match status" value="1"/>
</dbReference>
<evidence type="ECO:0000313" key="1">
    <source>
        <dbReference type="EMBL" id="MDH0364982.1"/>
    </source>
</evidence>
<dbReference type="InterPro" id="IPR016181">
    <property type="entry name" value="Acyl_CoA_acyltransferase"/>
</dbReference>
<dbReference type="PANTHER" id="PTHR47017:SF1">
    <property type="entry name" value="ACYL-COA"/>
    <property type="match status" value="1"/>
</dbReference>
<dbReference type="RefSeq" id="WP_279860638.1">
    <property type="nucleotide sequence ID" value="NZ_JAODZU010000032.1"/>
</dbReference>
<gene>
    <name evidence="1" type="ORF">N7330_18315</name>
</gene>
<dbReference type="SUPFAM" id="SSF55729">
    <property type="entry name" value="Acyl-CoA N-acyltransferases (Nat)"/>
    <property type="match status" value="1"/>
</dbReference>
<dbReference type="EMBL" id="JAODZU010000032">
    <property type="protein sequence ID" value="MDH0364982.1"/>
    <property type="molecule type" value="Genomic_DNA"/>
</dbReference>
<sequence length="429" mass="47991">MHYGLRGGSPCNAVCESYAQRRGRPCKSRSICGIGEPVPDYGMTQKGRYTASWVDALGHVEEDAWQVLAGGHPFTSYAFLQLLETTGCVGAKTGWHVRHLLLHEEGVLVAAAPSYFKTHSRGEFVFDQAWAQAFEAHGLSYYPKLVVAVPFTPVQGPRLLAKDEAARRALAHELAAACDVVHASSAHVLFTAPQDRAALVEAGFMLRENVQFHWRNDGYTCTEDFLARLSQGKRKKLRQDTRYVTSAGITYRWLEGAQLQREHLEFFYACYVNTYTEHWSQPYLSLEFFLRAHAERVLDLVLILAERDGAPVAVALNVRGGKTLYGRHWGTTEFVKGLHFETCYMQSIAYCIQHGLEFFEGGAQGEHKMARGLLPVKMFSAHWVADRRFAAAIDHFLQRETVAVDGYVDELQRANPFKVDAKSRGGGGA</sequence>